<evidence type="ECO:0000313" key="5">
    <source>
        <dbReference type="EMBL" id="CAF3836361.1"/>
    </source>
</evidence>
<dbReference type="AlphaFoldDB" id="A0A814BNM4"/>
<dbReference type="EMBL" id="CAJNOQ010001949">
    <property type="protein sequence ID" value="CAF0929032.1"/>
    <property type="molecule type" value="Genomic_DNA"/>
</dbReference>
<feature type="compositionally biased region" description="Polar residues" evidence="1">
    <location>
        <begin position="134"/>
        <end position="144"/>
    </location>
</feature>
<dbReference type="OrthoDB" id="10047934at2759"/>
<gene>
    <name evidence="2" type="ORF">GPM918_LOCUS10079</name>
    <name evidence="3" type="ORF">OVA965_LOCUS17945</name>
    <name evidence="4" type="ORF">SRO942_LOCUS10080</name>
    <name evidence="5" type="ORF">TMI583_LOCUS17959</name>
</gene>
<evidence type="ECO:0000313" key="2">
    <source>
        <dbReference type="EMBL" id="CAF0929032.1"/>
    </source>
</evidence>
<keyword evidence="6" id="KW-1185">Reference proteome</keyword>
<dbReference type="Proteomes" id="UP000682733">
    <property type="component" value="Unassembled WGS sequence"/>
</dbReference>
<name>A0A814BNM4_9BILA</name>
<dbReference type="Proteomes" id="UP000681722">
    <property type="component" value="Unassembled WGS sequence"/>
</dbReference>
<organism evidence="2 6">
    <name type="scientific">Didymodactylos carnosus</name>
    <dbReference type="NCBI Taxonomy" id="1234261"/>
    <lineage>
        <taxon>Eukaryota</taxon>
        <taxon>Metazoa</taxon>
        <taxon>Spiralia</taxon>
        <taxon>Gnathifera</taxon>
        <taxon>Rotifera</taxon>
        <taxon>Eurotatoria</taxon>
        <taxon>Bdelloidea</taxon>
        <taxon>Philodinida</taxon>
        <taxon>Philodinidae</taxon>
        <taxon>Didymodactylos</taxon>
    </lineage>
</organism>
<feature type="compositionally biased region" description="Polar residues" evidence="1">
    <location>
        <begin position="108"/>
        <end position="119"/>
    </location>
</feature>
<dbReference type="EMBL" id="CAJNOK010008754">
    <property type="protein sequence ID" value="CAF1072078.1"/>
    <property type="molecule type" value="Genomic_DNA"/>
</dbReference>
<feature type="region of interest" description="Disordered" evidence="1">
    <location>
        <begin position="102"/>
        <end position="159"/>
    </location>
</feature>
<protein>
    <submittedName>
        <fullName evidence="2">Uncharacterized protein</fullName>
    </submittedName>
</protein>
<dbReference type="Proteomes" id="UP000677228">
    <property type="component" value="Unassembled WGS sequence"/>
</dbReference>
<dbReference type="EMBL" id="CAJOBA010008771">
    <property type="protein sequence ID" value="CAF3836361.1"/>
    <property type="molecule type" value="Genomic_DNA"/>
</dbReference>
<sequence>MSFNHKPASLISFNHQPSFQVYRYPNSNNNDGMRCDYQNEPQYNYYNNKYRNDNYFSNSSYYQYNHNLEYSNANCNYTNFSNISNNQNSYLTSSPVSSSSYNSSSYNWQKSQTEKNYSQKGAPRHPKYDRNNPFHFTSQAVTTTDTRRQPKKNDSRIKTKAKRLRELAKLKKHTITPSILNTATNPLESWKKSVKKTNINEGLEQKSQYLETMLRLKQKSSISSSTFDRTRFADDETLTNTTGVTNTSVETLTQLELINNIHEHSDLARIENFLFNNTNEMATQPPPPLQQEQMPLSSTVVINVEHHETKQKEIVRKPGQGFLIDCDEDDVEEQQEPSNSEELNEDQLERILSDSVLTVPDTNPIFKKKLKKKKKLLIRSKNEPEKKKKKEQIATEEESLSNWIVEFPTTSTTDDHSVTTTTATTTTTTAADMELLNSMLDYDNSSTNVHFQLLSSNEKLNRPHVDMILTMIKDQQEQLKKLRSCVMMALGISPNSSRKSATSSTTKKINSSDISEDLIKTFLSAQQTFGCWLCSGKTFSEMSVQTD</sequence>
<evidence type="ECO:0000313" key="3">
    <source>
        <dbReference type="EMBL" id="CAF1072078.1"/>
    </source>
</evidence>
<proteinExistence type="predicted"/>
<evidence type="ECO:0000256" key="1">
    <source>
        <dbReference type="SAM" id="MobiDB-lite"/>
    </source>
</evidence>
<accession>A0A814BNM4</accession>
<feature type="compositionally biased region" description="Basic and acidic residues" evidence="1">
    <location>
        <begin position="145"/>
        <end position="157"/>
    </location>
</feature>
<dbReference type="Proteomes" id="UP000663829">
    <property type="component" value="Unassembled WGS sequence"/>
</dbReference>
<dbReference type="EMBL" id="CAJOBC010001949">
    <property type="protein sequence ID" value="CAF3707304.1"/>
    <property type="molecule type" value="Genomic_DNA"/>
</dbReference>
<evidence type="ECO:0000313" key="4">
    <source>
        <dbReference type="EMBL" id="CAF3707304.1"/>
    </source>
</evidence>
<reference evidence="2" key="1">
    <citation type="submission" date="2021-02" db="EMBL/GenBank/DDBJ databases">
        <authorList>
            <person name="Nowell W R."/>
        </authorList>
    </citation>
    <scope>NUCLEOTIDE SEQUENCE</scope>
</reference>
<comment type="caution">
    <text evidence="2">The sequence shown here is derived from an EMBL/GenBank/DDBJ whole genome shotgun (WGS) entry which is preliminary data.</text>
</comment>
<evidence type="ECO:0000313" key="6">
    <source>
        <dbReference type="Proteomes" id="UP000663829"/>
    </source>
</evidence>